<dbReference type="InterPro" id="IPR022081">
    <property type="entry name" value="DUF3631"/>
</dbReference>
<evidence type="ECO:0000256" key="1">
    <source>
        <dbReference type="SAM" id="MobiDB-lite"/>
    </source>
</evidence>
<keyword evidence="4" id="KW-1185">Reference proteome</keyword>
<feature type="domain" description="AAA+ ATPase" evidence="2">
    <location>
        <begin position="58"/>
        <end position="192"/>
    </location>
</feature>
<dbReference type="SUPFAM" id="SSF52540">
    <property type="entry name" value="P-loop containing nucleoside triphosphate hydrolases"/>
    <property type="match status" value="1"/>
</dbReference>
<dbReference type="Proteomes" id="UP000004778">
    <property type="component" value="Unassembled WGS sequence"/>
</dbReference>
<dbReference type="OrthoDB" id="3261135at2"/>
<gene>
    <name evidence="3" type="ORF">HMPREF0058_0043</name>
</gene>
<organism evidence="3 4">
    <name type="scientific">Actinomyces urogenitalis DSM 15434</name>
    <dbReference type="NCBI Taxonomy" id="525246"/>
    <lineage>
        <taxon>Bacteria</taxon>
        <taxon>Bacillati</taxon>
        <taxon>Actinomycetota</taxon>
        <taxon>Actinomycetes</taxon>
        <taxon>Actinomycetales</taxon>
        <taxon>Actinomycetaceae</taxon>
        <taxon>Actinomyces</taxon>
    </lineage>
</organism>
<evidence type="ECO:0000313" key="3">
    <source>
        <dbReference type="EMBL" id="EEH67052.1"/>
    </source>
</evidence>
<dbReference type="AlphaFoldDB" id="C0W2E9"/>
<dbReference type="RefSeq" id="WP_006549343.1">
    <property type="nucleotide sequence ID" value="NZ_DS999576.1"/>
</dbReference>
<reference evidence="3 4" key="1">
    <citation type="submission" date="2009-01" db="EMBL/GenBank/DDBJ databases">
        <authorList>
            <person name="Qin X."/>
            <person name="Bachman B."/>
            <person name="Battles P."/>
            <person name="Bell A."/>
            <person name="Bess C."/>
            <person name="Bickham C."/>
            <person name="Chaboub L."/>
            <person name="Chen D."/>
            <person name="Coyle M."/>
            <person name="Deiros D.R."/>
            <person name="Dinh H."/>
            <person name="Forbes L."/>
            <person name="Fowler G."/>
            <person name="Francisco L."/>
            <person name="Fu Q."/>
            <person name="Gubbala S."/>
            <person name="Hale W."/>
            <person name="Han Y."/>
            <person name="Hemphill L."/>
            <person name="Highlander S.K."/>
            <person name="Hirani K."/>
            <person name="Hogues M."/>
            <person name="Jackson L."/>
            <person name="Jakkamsetti A."/>
            <person name="Javaid M."/>
            <person name="Jiang H."/>
            <person name="Korchina V."/>
            <person name="Kovar C."/>
            <person name="Lara F."/>
            <person name="Lee S."/>
            <person name="Mata R."/>
            <person name="Mathew T."/>
            <person name="Moen C."/>
            <person name="Morales K."/>
            <person name="Munidasa M."/>
            <person name="Nazareth L."/>
            <person name="Ngo R."/>
            <person name="Nguyen L."/>
            <person name="Okwuonu G."/>
            <person name="Ongeri F."/>
            <person name="Patil S."/>
            <person name="Petrosino J."/>
            <person name="Pham C."/>
            <person name="Pham P."/>
            <person name="Pu L.-L."/>
            <person name="Puazo M."/>
            <person name="Raj R."/>
            <person name="Reid J."/>
            <person name="Rouhana J."/>
            <person name="Saada N."/>
            <person name="Shang Y."/>
            <person name="Simmons D."/>
            <person name="Thornton R."/>
            <person name="Warren J."/>
            <person name="Weissenberger G."/>
            <person name="Zhang J."/>
            <person name="Zhang L."/>
            <person name="Zhou C."/>
            <person name="Zhu D."/>
            <person name="Muzny D."/>
            <person name="Worley K."/>
            <person name="Gibbs R."/>
        </authorList>
    </citation>
    <scope>NUCLEOTIDE SEQUENCE [LARGE SCALE GENOMIC DNA]</scope>
    <source>
        <strain evidence="3 4">DSM 15434</strain>
    </source>
</reference>
<feature type="region of interest" description="Disordered" evidence="1">
    <location>
        <begin position="370"/>
        <end position="457"/>
    </location>
</feature>
<dbReference type="SMART" id="SM00382">
    <property type="entry name" value="AAA"/>
    <property type="match status" value="1"/>
</dbReference>
<comment type="caution">
    <text evidence="3">The sequence shown here is derived from an EMBL/GenBank/DDBJ whole genome shotgun (WGS) entry which is preliminary data.</text>
</comment>
<accession>C0W2E9</accession>
<feature type="compositionally biased region" description="Polar residues" evidence="1">
    <location>
        <begin position="378"/>
        <end position="408"/>
    </location>
</feature>
<dbReference type="InterPro" id="IPR003593">
    <property type="entry name" value="AAA+_ATPase"/>
</dbReference>
<evidence type="ECO:0000313" key="4">
    <source>
        <dbReference type="Proteomes" id="UP000004778"/>
    </source>
</evidence>
<name>C0W2E9_9ACTO</name>
<dbReference type="HOGENOM" id="CLU_041012_1_0_11"/>
<dbReference type="Pfam" id="PF12307">
    <property type="entry name" value="DUF3631"/>
    <property type="match status" value="1"/>
</dbReference>
<protein>
    <recommendedName>
        <fullName evidence="2">AAA+ ATPase domain-containing protein</fullName>
    </recommendedName>
</protein>
<dbReference type="eggNOG" id="COG0464">
    <property type="taxonomic scope" value="Bacteria"/>
</dbReference>
<dbReference type="InterPro" id="IPR027417">
    <property type="entry name" value="P-loop_NTPase"/>
</dbReference>
<evidence type="ECO:0000259" key="2">
    <source>
        <dbReference type="SMART" id="SM00382"/>
    </source>
</evidence>
<dbReference type="EMBL" id="ACFH01000004">
    <property type="protein sequence ID" value="EEH67052.1"/>
    <property type="molecule type" value="Genomic_DNA"/>
</dbReference>
<sequence>MTPMQEVRGEGAEGWSLAEVLDRLNGWFARFICTTTPDDVDLLTLWTAHTHVCLQTHTTPRLILDSLMPGSGKTTVLDHLNRLAFRPVLAASLSSPALLVRLLKDEPRTILIDEVDRTLNPKEEGTKDLLAVLNSGYRVGGSRPVLTPVKGGDWEPVEMSTYGPVVMAGNMPSLPDDTRSRSIRVLLMRDDDGAAEDSDWEEIEPEAQALARDLAAALEQCRDQVAASRPVLPTQCTGRMKEVWRPLARVADVAGGRWPDTVLHLYERHAEEVAAEIAEGVANRSPAVVLISDLAEVWDPSEPFLPTADIVARLKAHNPGYWSAASAYGADVNGKRISNLLNQGAKIRSQKDSRDRRGYRREDFLRVWRQVGAHPSGEPSNPSHLSDPSETSDQPPTVATGQTLTTDAETPPKEVAAPGCPHGAPTPRLCLECQPHAGADDMGTPDMLGLLEDGEAA</sequence>
<proteinExistence type="predicted"/>